<name>A0ABS7TRZ2_9BACT</name>
<accession>A0ABS7TRZ2</accession>
<proteinExistence type="predicted"/>
<sequence>MTGTRTMDPDQLAAAVASALLERDAADPPIASPRPPTASPPFAAHPEAPAPFDEAATRRHVELLTTLLQALTLRARSLARDNAANIAAAQSSPTDTPERRLVDAAIRVHALLVEHPVATRALVSAFAAEGRRFAGTPAGEALRDRLLRSRLVRRGALLWNSLTMGLIDDTEPTALPSAYVDVLVELSEHIDLERLLGEMKAGGRP</sequence>
<protein>
    <submittedName>
        <fullName evidence="2">Uncharacterized protein</fullName>
    </submittedName>
</protein>
<keyword evidence="3" id="KW-1185">Reference proteome</keyword>
<dbReference type="RefSeq" id="WP_224192761.1">
    <property type="nucleotide sequence ID" value="NZ_JAIRAU010000023.1"/>
</dbReference>
<gene>
    <name evidence="2" type="ORF">K7C98_17235</name>
</gene>
<reference evidence="2" key="1">
    <citation type="submission" date="2021-08" db="EMBL/GenBank/DDBJ databases">
        <authorList>
            <person name="Stevens D.C."/>
        </authorList>
    </citation>
    <scope>NUCLEOTIDE SEQUENCE</scope>
    <source>
        <strain evidence="2">DSM 53165</strain>
    </source>
</reference>
<evidence type="ECO:0000313" key="2">
    <source>
        <dbReference type="EMBL" id="MBZ5710992.1"/>
    </source>
</evidence>
<evidence type="ECO:0000313" key="3">
    <source>
        <dbReference type="Proteomes" id="UP001139031"/>
    </source>
</evidence>
<comment type="caution">
    <text evidence="2">The sequence shown here is derived from an EMBL/GenBank/DDBJ whole genome shotgun (WGS) entry which is preliminary data.</text>
</comment>
<feature type="region of interest" description="Disordered" evidence="1">
    <location>
        <begin position="16"/>
        <end position="48"/>
    </location>
</feature>
<evidence type="ECO:0000256" key="1">
    <source>
        <dbReference type="SAM" id="MobiDB-lite"/>
    </source>
</evidence>
<feature type="compositionally biased region" description="Pro residues" evidence="1">
    <location>
        <begin position="30"/>
        <end position="39"/>
    </location>
</feature>
<dbReference type="EMBL" id="JAIRAU010000023">
    <property type="protein sequence ID" value="MBZ5710992.1"/>
    <property type="molecule type" value="Genomic_DNA"/>
</dbReference>
<dbReference type="Proteomes" id="UP001139031">
    <property type="component" value="Unassembled WGS sequence"/>
</dbReference>
<organism evidence="2 3">
    <name type="scientific">Nannocystis pusilla</name>
    <dbReference type="NCBI Taxonomy" id="889268"/>
    <lineage>
        <taxon>Bacteria</taxon>
        <taxon>Pseudomonadati</taxon>
        <taxon>Myxococcota</taxon>
        <taxon>Polyangia</taxon>
        <taxon>Nannocystales</taxon>
        <taxon>Nannocystaceae</taxon>
        <taxon>Nannocystis</taxon>
    </lineage>
</organism>